<dbReference type="PANTHER" id="PTHR43855">
    <property type="entry name" value="THIOSULFATE SULFURTRANSFERASE"/>
    <property type="match status" value="1"/>
</dbReference>
<dbReference type="Pfam" id="PF00581">
    <property type="entry name" value="Rhodanese"/>
    <property type="match status" value="1"/>
</dbReference>
<keyword evidence="1" id="KW-0677">Repeat</keyword>
<dbReference type="InterPro" id="IPR036873">
    <property type="entry name" value="Rhodanese-like_dom_sf"/>
</dbReference>
<feature type="chain" id="PRO_5012507780" evidence="2">
    <location>
        <begin position="24"/>
        <end position="266"/>
    </location>
</feature>
<dbReference type="OrthoDB" id="9770030at2"/>
<evidence type="ECO:0000313" key="5">
    <source>
        <dbReference type="Proteomes" id="UP000193355"/>
    </source>
</evidence>
<dbReference type="Gene3D" id="3.40.250.10">
    <property type="entry name" value="Rhodanese-like domain"/>
    <property type="match status" value="2"/>
</dbReference>
<evidence type="ECO:0000259" key="3">
    <source>
        <dbReference type="PROSITE" id="PS50206"/>
    </source>
</evidence>
<accession>A0A1X7JD29</accession>
<dbReference type="InterPro" id="IPR001763">
    <property type="entry name" value="Rhodanese-like_dom"/>
</dbReference>
<dbReference type="EMBL" id="FXBB01000011">
    <property type="protein sequence ID" value="SMG25850.1"/>
    <property type="molecule type" value="Genomic_DNA"/>
</dbReference>
<keyword evidence="2" id="KW-0732">Signal</keyword>
<organism evidence="4 5">
    <name type="scientific">Dethiosulfovibrio salsuginis</name>
    <dbReference type="NCBI Taxonomy" id="561720"/>
    <lineage>
        <taxon>Bacteria</taxon>
        <taxon>Thermotogati</taxon>
        <taxon>Synergistota</taxon>
        <taxon>Synergistia</taxon>
        <taxon>Synergistales</taxon>
        <taxon>Dethiosulfovibrionaceae</taxon>
        <taxon>Dethiosulfovibrio</taxon>
    </lineage>
</organism>
<dbReference type="PROSITE" id="PS00380">
    <property type="entry name" value="RHODANESE_1"/>
    <property type="match status" value="1"/>
</dbReference>
<dbReference type="SUPFAM" id="SSF52821">
    <property type="entry name" value="Rhodanese/Cell cycle control phosphatase"/>
    <property type="match status" value="2"/>
</dbReference>
<dbReference type="InterPro" id="IPR001307">
    <property type="entry name" value="Thiosulphate_STrfase_CS"/>
</dbReference>
<proteinExistence type="predicted"/>
<feature type="domain" description="Rhodanese" evidence="3">
    <location>
        <begin position="194"/>
        <end position="253"/>
    </location>
</feature>
<dbReference type="CDD" id="cd01448">
    <property type="entry name" value="TST_Repeat_1"/>
    <property type="match status" value="1"/>
</dbReference>
<feature type="domain" description="Rhodanese" evidence="3">
    <location>
        <begin position="48"/>
        <end position="162"/>
    </location>
</feature>
<sequence>MKHVLMRTWLAMFVLVISVAAWAEEPDLSGFLHPEYFITPQKLHSMLGDPKLVLLDGNNPKVYGKGHIPGAVHVGFHFFSKTVGKPGDPGWGTSLPIEELGPKLRELGINDDSIVVLYSDMFKGPGADGRNFWQLRMAGMKNVKLLYGGLPLYSSLGYELTREVTKPSPSDEGALTLHDYDRSWYATMDQVHESLGVELLIDTRTKKEFDGSTNAGEPRGGHIAGAKWMLWLDILNKDGSPRSPEEIRSIMKDRFALTPEDSFTVY</sequence>
<keyword evidence="5" id="KW-1185">Reference proteome</keyword>
<dbReference type="SMART" id="SM00450">
    <property type="entry name" value="RHOD"/>
    <property type="match status" value="1"/>
</dbReference>
<protein>
    <submittedName>
        <fullName evidence="4">Thiosulfate/3-mercaptopyruvate sulfurtransferase</fullName>
    </submittedName>
</protein>
<evidence type="ECO:0000313" key="4">
    <source>
        <dbReference type="EMBL" id="SMG25850.1"/>
    </source>
</evidence>
<dbReference type="RefSeq" id="WP_159448246.1">
    <property type="nucleotide sequence ID" value="NZ_FXBB01000011.1"/>
</dbReference>
<feature type="signal peptide" evidence="2">
    <location>
        <begin position="1"/>
        <end position="23"/>
    </location>
</feature>
<dbReference type="InterPro" id="IPR051126">
    <property type="entry name" value="Thiosulfate_sulfurtransferase"/>
</dbReference>
<reference evidence="5" key="1">
    <citation type="submission" date="2017-04" db="EMBL/GenBank/DDBJ databases">
        <authorList>
            <person name="Varghese N."/>
            <person name="Submissions S."/>
        </authorList>
    </citation>
    <scope>NUCLEOTIDE SEQUENCE [LARGE SCALE GENOMIC DNA]</scope>
    <source>
        <strain evidence="5">USBA 82</strain>
    </source>
</reference>
<dbReference type="STRING" id="561720.SAMN06275492_1112"/>
<evidence type="ECO:0000256" key="1">
    <source>
        <dbReference type="ARBA" id="ARBA00022737"/>
    </source>
</evidence>
<dbReference type="PROSITE" id="PS50206">
    <property type="entry name" value="RHODANESE_3"/>
    <property type="match status" value="2"/>
</dbReference>
<dbReference type="PANTHER" id="PTHR43855:SF1">
    <property type="entry name" value="THIOSULFATE SULFURTRANSFERASE"/>
    <property type="match status" value="1"/>
</dbReference>
<keyword evidence="4" id="KW-0670">Pyruvate</keyword>
<dbReference type="GO" id="GO:0004792">
    <property type="term" value="F:thiosulfate-cyanide sulfurtransferase activity"/>
    <property type="evidence" value="ECO:0007669"/>
    <property type="project" value="InterPro"/>
</dbReference>
<dbReference type="Proteomes" id="UP000193355">
    <property type="component" value="Unassembled WGS sequence"/>
</dbReference>
<dbReference type="AlphaFoldDB" id="A0A1X7JD29"/>
<keyword evidence="4" id="KW-0808">Transferase</keyword>
<evidence type="ECO:0000256" key="2">
    <source>
        <dbReference type="SAM" id="SignalP"/>
    </source>
</evidence>
<name>A0A1X7JD29_9BACT</name>
<gene>
    <name evidence="4" type="ORF">SAMN06275492_1112</name>
</gene>